<evidence type="ECO:0008006" key="4">
    <source>
        <dbReference type="Google" id="ProtNLM"/>
    </source>
</evidence>
<evidence type="ECO:0000313" key="3">
    <source>
        <dbReference type="Proteomes" id="UP000198793"/>
    </source>
</evidence>
<dbReference type="RefSeq" id="WP_090667167.1">
    <property type="nucleotide sequence ID" value="NZ_FNIT01000001.1"/>
</dbReference>
<dbReference type="STRING" id="1166073.SAMN05192530_10132"/>
<gene>
    <name evidence="2" type="ORF">SAMN05192530_10132</name>
</gene>
<protein>
    <recommendedName>
        <fullName evidence="4">Glycine zipper</fullName>
    </recommendedName>
</protein>
<dbReference type="AlphaFoldDB" id="A0A1H0BWJ3"/>
<keyword evidence="3" id="KW-1185">Reference proteome</keyword>
<reference evidence="2 3" key="1">
    <citation type="submission" date="2016-10" db="EMBL/GenBank/DDBJ databases">
        <authorList>
            <person name="de Groot N.N."/>
        </authorList>
    </citation>
    <scope>NUCLEOTIDE SEQUENCE [LARGE SCALE GENOMIC DNA]</scope>
    <source>
        <strain evidence="3">L7-484,KACC 16230,DSM 25025</strain>
    </source>
</reference>
<evidence type="ECO:0000256" key="1">
    <source>
        <dbReference type="SAM" id="SignalP"/>
    </source>
</evidence>
<dbReference type="EMBL" id="FNIT01000001">
    <property type="protein sequence ID" value="SDN49953.1"/>
    <property type="molecule type" value="Genomic_DNA"/>
</dbReference>
<feature type="signal peptide" evidence="1">
    <location>
        <begin position="1"/>
        <end position="20"/>
    </location>
</feature>
<proteinExistence type="predicted"/>
<name>A0A1H0BWJ3_9HYPH</name>
<dbReference type="InterPro" id="IPR009642">
    <property type="entry name" value="DUF1236"/>
</dbReference>
<feature type="chain" id="PRO_5011713267" description="Glycine zipper" evidence="1">
    <location>
        <begin position="21"/>
        <end position="146"/>
    </location>
</feature>
<organism evidence="2 3">
    <name type="scientific">Aureimonas jatrophae</name>
    <dbReference type="NCBI Taxonomy" id="1166073"/>
    <lineage>
        <taxon>Bacteria</taxon>
        <taxon>Pseudomonadati</taxon>
        <taxon>Pseudomonadota</taxon>
        <taxon>Alphaproteobacteria</taxon>
        <taxon>Hyphomicrobiales</taxon>
        <taxon>Aurantimonadaceae</taxon>
        <taxon>Aureimonas</taxon>
    </lineage>
</organism>
<sequence>MRKMLLSAAAFALIAGAAQAQTTVVTTQQKPSEGEQAAGTLAGTGTGAVAGALVGGPVGAVVGGVAGTVIGGAAASAPEEVRTYVTQNPTTPVVVQGDIADGYTVPETVTLTPVPSDPEYAYFYAGDNRPVIVSKADRKVVYIVRD</sequence>
<evidence type="ECO:0000313" key="2">
    <source>
        <dbReference type="EMBL" id="SDN49953.1"/>
    </source>
</evidence>
<dbReference type="Pfam" id="PF06823">
    <property type="entry name" value="DUF1236"/>
    <property type="match status" value="1"/>
</dbReference>
<dbReference type="OrthoDB" id="102964at2"/>
<accession>A0A1H0BWJ3</accession>
<dbReference type="Proteomes" id="UP000198793">
    <property type="component" value="Unassembled WGS sequence"/>
</dbReference>
<keyword evidence="1" id="KW-0732">Signal</keyword>